<evidence type="ECO:0000256" key="1">
    <source>
        <dbReference type="SAM" id="MobiDB-lite"/>
    </source>
</evidence>
<sequence>MSSVVFPKRIFAAGEEPSGERVNSYHRARRTESIIDALDPEELAFLKNSTFAKVIALDENPPFSGAFGHFILVRRLKTNKKYEIWILFAGYPIRFSLREFAIVTGLNFGKVPESTRRKRKNPLNEKLYWNELFGSLKSCSIEMVVDMLKNRKVKDRDMRIKYACLAITSSVLLPSSHSPKIIPEHVELIRDIDQFMAYPWGRVSFQLLMSSLLKKDEIALAQDSFSLRGYVDAIQLVMIAAVPALKEEVVPNQPLLLEESESETEESVGDDAQRAVETGVGDKPPAPARFVINPKNARDLNAECKVNDNFPLTSYQ</sequence>
<gene>
    <name evidence="3" type="ORF">Bca52824_034622</name>
</gene>
<evidence type="ECO:0000313" key="4">
    <source>
        <dbReference type="Proteomes" id="UP000886595"/>
    </source>
</evidence>
<dbReference type="AlphaFoldDB" id="A0A8X7S3M2"/>
<dbReference type="InterPro" id="IPR015410">
    <property type="entry name" value="DUF1985"/>
</dbReference>
<feature type="domain" description="DUF1985" evidence="2">
    <location>
        <begin position="72"/>
        <end position="211"/>
    </location>
</feature>
<protein>
    <recommendedName>
        <fullName evidence="2">DUF1985 domain-containing protein</fullName>
    </recommendedName>
</protein>
<evidence type="ECO:0000313" key="3">
    <source>
        <dbReference type="EMBL" id="KAG2298150.1"/>
    </source>
</evidence>
<proteinExistence type="predicted"/>
<dbReference type="EMBL" id="JAAMPC010000008">
    <property type="protein sequence ID" value="KAG2298150.1"/>
    <property type="molecule type" value="Genomic_DNA"/>
</dbReference>
<dbReference type="PANTHER" id="PTHR48449">
    <property type="entry name" value="DUF1985 DOMAIN-CONTAINING PROTEIN"/>
    <property type="match status" value="1"/>
</dbReference>
<dbReference type="Pfam" id="PF09331">
    <property type="entry name" value="DUF1985"/>
    <property type="match status" value="1"/>
</dbReference>
<organism evidence="3 4">
    <name type="scientific">Brassica carinata</name>
    <name type="common">Ethiopian mustard</name>
    <name type="synonym">Abyssinian cabbage</name>
    <dbReference type="NCBI Taxonomy" id="52824"/>
    <lineage>
        <taxon>Eukaryota</taxon>
        <taxon>Viridiplantae</taxon>
        <taxon>Streptophyta</taxon>
        <taxon>Embryophyta</taxon>
        <taxon>Tracheophyta</taxon>
        <taxon>Spermatophyta</taxon>
        <taxon>Magnoliopsida</taxon>
        <taxon>eudicotyledons</taxon>
        <taxon>Gunneridae</taxon>
        <taxon>Pentapetalae</taxon>
        <taxon>rosids</taxon>
        <taxon>malvids</taxon>
        <taxon>Brassicales</taxon>
        <taxon>Brassicaceae</taxon>
        <taxon>Brassiceae</taxon>
        <taxon>Brassica</taxon>
    </lineage>
</organism>
<feature type="compositionally biased region" description="Acidic residues" evidence="1">
    <location>
        <begin position="259"/>
        <end position="269"/>
    </location>
</feature>
<accession>A0A8X7S3M2</accession>
<evidence type="ECO:0000259" key="2">
    <source>
        <dbReference type="Pfam" id="PF09331"/>
    </source>
</evidence>
<keyword evidence="4" id="KW-1185">Reference proteome</keyword>
<name>A0A8X7S3M2_BRACI</name>
<feature type="region of interest" description="Disordered" evidence="1">
    <location>
        <begin position="259"/>
        <end position="288"/>
    </location>
</feature>
<dbReference type="Proteomes" id="UP000886595">
    <property type="component" value="Unassembled WGS sequence"/>
</dbReference>
<dbReference type="PANTHER" id="PTHR48449:SF2">
    <property type="entry name" value="UBIQUITIN-LIKE PROTEASE FAMILY PROFILE DOMAIN-CONTAINING PROTEIN"/>
    <property type="match status" value="1"/>
</dbReference>
<dbReference type="OrthoDB" id="1114298at2759"/>
<reference evidence="3 4" key="1">
    <citation type="submission" date="2020-02" db="EMBL/GenBank/DDBJ databases">
        <authorList>
            <person name="Ma Q."/>
            <person name="Huang Y."/>
            <person name="Song X."/>
            <person name="Pei D."/>
        </authorList>
    </citation>
    <scope>NUCLEOTIDE SEQUENCE [LARGE SCALE GENOMIC DNA]</scope>
    <source>
        <strain evidence="3">Sxm20200214</strain>
        <tissue evidence="3">Leaf</tissue>
    </source>
</reference>
<comment type="caution">
    <text evidence="3">The sequence shown here is derived from an EMBL/GenBank/DDBJ whole genome shotgun (WGS) entry which is preliminary data.</text>
</comment>